<feature type="region of interest" description="Disordered" evidence="1">
    <location>
        <begin position="1555"/>
        <end position="1749"/>
    </location>
</feature>
<feature type="region of interest" description="Disordered" evidence="1">
    <location>
        <begin position="2258"/>
        <end position="2280"/>
    </location>
</feature>
<feature type="region of interest" description="Disordered" evidence="1">
    <location>
        <begin position="636"/>
        <end position="661"/>
    </location>
</feature>
<feature type="region of interest" description="Disordered" evidence="1">
    <location>
        <begin position="19"/>
        <end position="38"/>
    </location>
</feature>
<dbReference type="InterPro" id="IPR056841">
    <property type="entry name" value="TNRC18_BAHCC1-like_SH3"/>
</dbReference>
<feature type="compositionally biased region" description="Basic and acidic residues" evidence="1">
    <location>
        <begin position="132"/>
        <end position="163"/>
    </location>
</feature>
<dbReference type="Pfam" id="PF01426">
    <property type="entry name" value="BAH"/>
    <property type="match status" value="1"/>
</dbReference>
<dbReference type="InterPro" id="IPR048924">
    <property type="entry name" value="BAHCC1-like_Tudor"/>
</dbReference>
<feature type="compositionally biased region" description="Basic residues" evidence="1">
    <location>
        <begin position="2041"/>
        <end position="2051"/>
    </location>
</feature>
<feature type="compositionally biased region" description="Polar residues" evidence="1">
    <location>
        <begin position="1160"/>
        <end position="1175"/>
    </location>
</feature>
<gene>
    <name evidence="3" type="ORF">chiPu_0003621</name>
</gene>
<feature type="compositionally biased region" description="Polar residues" evidence="1">
    <location>
        <begin position="111"/>
        <end position="123"/>
    </location>
</feature>
<dbReference type="Pfam" id="PF24912">
    <property type="entry name" value="SH3_TNRC18"/>
    <property type="match status" value="1"/>
</dbReference>
<dbReference type="OMA" id="YKIQCTE"/>
<feature type="region of interest" description="Disordered" evidence="1">
    <location>
        <begin position="918"/>
        <end position="1021"/>
    </location>
</feature>
<feature type="domain" description="BAH" evidence="2">
    <location>
        <begin position="2445"/>
        <end position="2565"/>
    </location>
</feature>
<feature type="compositionally biased region" description="Basic and acidic residues" evidence="1">
    <location>
        <begin position="1404"/>
        <end position="1422"/>
    </location>
</feature>
<feature type="region of interest" description="Disordered" evidence="1">
    <location>
        <begin position="2343"/>
        <end position="2366"/>
    </location>
</feature>
<proteinExistence type="predicted"/>
<feature type="region of interest" description="Disordered" evidence="1">
    <location>
        <begin position="2296"/>
        <end position="2330"/>
    </location>
</feature>
<dbReference type="PROSITE" id="PS51038">
    <property type="entry name" value="BAH"/>
    <property type="match status" value="1"/>
</dbReference>
<dbReference type="InterPro" id="IPR052429">
    <property type="entry name" value="BAH_domain_protein"/>
</dbReference>
<feature type="compositionally biased region" description="Acidic residues" evidence="1">
    <location>
        <begin position="2319"/>
        <end position="2330"/>
    </location>
</feature>
<dbReference type="InterPro" id="IPR043151">
    <property type="entry name" value="BAH_sf"/>
</dbReference>
<dbReference type="STRING" id="137246.A0A401S480"/>
<dbReference type="Pfam" id="PF21744">
    <property type="entry name" value="BAHCC1-like_Tudor"/>
    <property type="match status" value="1"/>
</dbReference>
<dbReference type="InterPro" id="IPR001025">
    <property type="entry name" value="BAH_dom"/>
</dbReference>
<evidence type="ECO:0000313" key="4">
    <source>
        <dbReference type="Proteomes" id="UP000287033"/>
    </source>
</evidence>
<dbReference type="GO" id="GO:0003682">
    <property type="term" value="F:chromatin binding"/>
    <property type="evidence" value="ECO:0007669"/>
    <property type="project" value="InterPro"/>
</dbReference>
<feature type="compositionally biased region" description="Basic and acidic residues" evidence="1">
    <location>
        <begin position="375"/>
        <end position="388"/>
    </location>
</feature>
<feature type="compositionally biased region" description="Basic residues" evidence="1">
    <location>
        <begin position="1425"/>
        <end position="1439"/>
    </location>
</feature>
<dbReference type="SMART" id="SM00439">
    <property type="entry name" value="BAH"/>
    <property type="match status" value="1"/>
</dbReference>
<sequence>MGNSSATFMGSFLASSLGSAPAHPAGPTSSPSEPAFRSPHSATSQIWFSHSHEVPGYSRFSSSLASTFLPMSHLDHHSNGNNVLYGQHRFYDTQKDGFYLRNLPGQPTLLSTNHSFPSISRATPSHPIGSCSRDREMSHSHKTIKETDRLLTSKEPNKERMSKNEANSLNSQRTHKERHSEDDGKDRHKIVLPLTPDVRCKEDITNMHNSMCENRNKHFNSCLTNSKVMNGDSNKTLLASCTNIGGILPRQMDIHTPGRCTKESLRFERDFRENGPSGPVHVECSDSWQTPHHSVAYSVPSSLSNIPSSSSTASGTFPCLQVHSNLDLFYPTQDKASRELKVTGPTYVPSVGHFSDKSRPFQVTAENCKVNRNMGKEKTHDKSTERSDIGTVPNSHTSLKLDGKGMDWPHNSAIKSKQQCVSSTGAQMVMPFTPQAAKGPSGKGSTYVMPQSQDCFCSKELETCCAKLTHSSYVLDREHGSDAHEKASKDSQGQKVARIRHQHHKLPEVEHIGSGSEMKRRPPELSCMSYNGSHIPSWQSPQIPMGEDRKSSYLDPFSSSLQQAAMLSQGSVLNQDMLGQTDEVSAMKSLLKYSSSFPPGTQALIVGQKTPFGGLGNIRASCVHQEIKFQSGKSNLDLERPDCAKGRESESSQGDGEVRQPPVGIAVAVARQKDNQNKHDLPCSAESNRQHRHLPGLKGSSRSAYVIDLEAEEENNHFREERMGLSRLDRERDQLLRENKELVDFARIRPSNGCPGDLNANLMVTGGSSLQANQLGSDPNAHPHLTPSHWLPRTGSPSVWMGGHSYGIGHPALHSNLPPGFPASMPSAMQTVFPLSQDPSAQLVILPTEPPAPHPTPHHLAEVMDPAHSLWPPIYPARAPTSHMQHPGQLSVYPRSPLLRQQELYMLQQQQQQQQQQRAQALELQRHSQLVDHRKADERRLEAEEHTLERNRRSNKAVALSSPKNLSSPVILPSNPATVPQSSAVSPPSQNSTGNQTAEKRVERQPPQHYPESFEPDLPPGYTYTTVAMGYSSPSPLVHSADLADPETMQPVTTAAEPEQSRTFTPGEKIHCDTQSNLAEEVNPTDKQITTNKLDVVEQKMHKVLCTSEKKDTVNTLLAENSTVEQLESSVKENMECSRHLIASQGIVTDGGLTGEEGGQDNSVTKSPHSTSESRTLPDETLDVRNSDCLGSVAEMDLNQECRIVEETKQVNQDEDSETSHDASERDEVFKWRLDCMAGMDALVAAGLSMGELFGLEPEVPSAPIVPSCPTTSTYYPGSGMHGIALLSELAELERQRQSYDGTSQGEDEAILTHDLQRLATIAAARSLVEAVPLEMDDPQTDLGSSRSYVVRIPRVLNLRRKYSWSPKAETVCPLKVAIDGMDTQELEMRMKLAELQRRYKEKQRELAKLQRRHDHERDENSRSPARRGPGRPRKRKHLSTVLSSLGQLSELEKCDSKKAKSIRTGLSLLCEELRNEGEPKKKKCKLPGRESKEQEYSGNKTGSEMKPKAKKDTPQTNLTSKLGKYSSRPKQKVLGKAANKSHTTAILKSANTSHFRGKTTALPGKIQKQLGKAKTASIPHSQERAKHSTATSEKASKIESGEEDGLSTSKVPFSKSKAAQKTNSDMKKKPGIQPKRRAVGVKVQKASNKKQKQEAQALVTEKEWMSTESDGFSSDADMSEDDNNYNSADGSDAITELPIKDSNPGLRTEYSASLTATDIGPSPSSVVKLEANQKAKKKKERQGLLGTLGFSSADGDVKIKKRPAKHGLESSNAVKKTEKLPAMKKKALKAGEKNKKMKNSKGPAESKGRAVSKLLESFAAEDDFAFDEDSSFSEEDENASVSCSAELCVPQSCSISKEDLKEGLRILIPKEDKLLYAGCVKILQSPDIYSVVIEGERGNRQRIYSLEQLLQEAVLDVKPSSTQFLPPSTRVCAYWSQKSRCLYPGTIVQSSSSEEEEEEDASDFVTVEFDDGDVGRISLSNIRLLPPDYKIQCTEPSPALLVSNGRLRVRKLPSEKREIAESSQNHTLNGKNSSELSKNSGKKTSVKGKAGKGVLNTEVSTLLKAGHMLSKKTDVLINWPGIIQTKKRNSSKSTTALENLFQLNGSTKRMKGKERFLPVQGLPPPIFSGGFEVDSFSSIANTFASFGSSSSLAPNPKALKYRRVEKLDVSVPKGGKRKTGAEYLVKLDHEGVTSPKTKNGKALLMSEKEFGGKVAAGYSQLSKERNGRIELLKGKHAQLQNLPMSLAMNEYTGQSEFGMDCDTDSHSSYSYDEEENRNLQQSVTSRFMTRLSVSSSSSASSSSSTSGSTSTSSLCSSDNDDSSYSSDDDSTVLLQTCMTHPVPAMLTPSDPRQTEPKMSPPSFSVKSVMPANKIKLKRQEEFRLQKAKELSKRQRLPSVENRPKISSFLPARQLWKWSGKPTQRRGMKGKAKKLYYKAIVRGKETICVGDCAVFLSVGRPNLPYIGRIESMWESWGSNMVVKVKWFYHPEETKLGKKCNDGKKALYQSCHEDENDVQTISHKCQVVSLEHYEQMIKTKKYQDSQDLYYLAGTYDPTIGRILNADGVPSLC</sequence>
<evidence type="ECO:0000256" key="1">
    <source>
        <dbReference type="SAM" id="MobiDB-lite"/>
    </source>
</evidence>
<feature type="region of interest" description="Disordered" evidence="1">
    <location>
        <begin position="1404"/>
        <end position="1443"/>
    </location>
</feature>
<feature type="compositionally biased region" description="Basic and acidic residues" evidence="1">
    <location>
        <begin position="924"/>
        <end position="952"/>
    </location>
</feature>
<feature type="region of interest" description="Disordered" evidence="1">
    <location>
        <begin position="1477"/>
        <end position="1543"/>
    </location>
</feature>
<dbReference type="OrthoDB" id="6426227at2759"/>
<feature type="region of interest" description="Disordered" evidence="1">
    <location>
        <begin position="1149"/>
        <end position="1183"/>
    </location>
</feature>
<comment type="caution">
    <text evidence="3">The sequence shown here is derived from an EMBL/GenBank/DDBJ whole genome shotgun (WGS) entry which is preliminary data.</text>
</comment>
<reference evidence="3 4" key="1">
    <citation type="journal article" date="2018" name="Nat. Ecol. Evol.">
        <title>Shark genomes provide insights into elasmobranch evolution and the origin of vertebrates.</title>
        <authorList>
            <person name="Hara Y"/>
            <person name="Yamaguchi K"/>
            <person name="Onimaru K"/>
            <person name="Kadota M"/>
            <person name="Koyanagi M"/>
            <person name="Keeley SD"/>
            <person name="Tatsumi K"/>
            <person name="Tanaka K"/>
            <person name="Motone F"/>
            <person name="Kageyama Y"/>
            <person name="Nozu R"/>
            <person name="Adachi N"/>
            <person name="Nishimura O"/>
            <person name="Nakagawa R"/>
            <person name="Tanegashima C"/>
            <person name="Kiyatake I"/>
            <person name="Matsumoto R"/>
            <person name="Murakumo K"/>
            <person name="Nishida K"/>
            <person name="Terakita A"/>
            <person name="Kuratani S"/>
            <person name="Sato K"/>
            <person name="Hyodo S Kuraku.S."/>
        </authorList>
    </citation>
    <scope>NUCLEOTIDE SEQUENCE [LARGE SCALE GENOMIC DNA]</scope>
</reference>
<feature type="compositionally biased region" description="Polar residues" evidence="1">
    <location>
        <begin position="1607"/>
        <end position="1624"/>
    </location>
</feature>
<dbReference type="PANTHER" id="PTHR12505:SF22">
    <property type="entry name" value="BAH AND COILED-COIL DOMAIN-CONTAINING PROTEIN 1"/>
    <property type="match status" value="1"/>
</dbReference>
<accession>A0A401S480</accession>
<keyword evidence="4" id="KW-1185">Reference proteome</keyword>
<name>A0A401S480_CHIPU</name>
<dbReference type="PANTHER" id="PTHR12505">
    <property type="entry name" value="PHD FINGER TRANSCRIPTION FACTOR"/>
    <property type="match status" value="1"/>
</dbReference>
<dbReference type="Gene3D" id="2.30.30.490">
    <property type="match status" value="1"/>
</dbReference>
<dbReference type="Gene3D" id="2.30.30.140">
    <property type="match status" value="1"/>
</dbReference>
<feature type="region of interest" description="Disordered" evidence="1">
    <location>
        <begin position="375"/>
        <end position="399"/>
    </location>
</feature>
<organism evidence="3 4">
    <name type="scientific">Chiloscyllium punctatum</name>
    <name type="common">Brownbanded bambooshark</name>
    <name type="synonym">Hemiscyllium punctatum</name>
    <dbReference type="NCBI Taxonomy" id="137246"/>
    <lineage>
        <taxon>Eukaryota</taxon>
        <taxon>Metazoa</taxon>
        <taxon>Chordata</taxon>
        <taxon>Craniata</taxon>
        <taxon>Vertebrata</taxon>
        <taxon>Chondrichthyes</taxon>
        <taxon>Elasmobranchii</taxon>
        <taxon>Galeomorphii</taxon>
        <taxon>Galeoidea</taxon>
        <taxon>Orectolobiformes</taxon>
        <taxon>Hemiscylliidae</taxon>
        <taxon>Chiloscyllium</taxon>
    </lineage>
</organism>
<feature type="compositionally biased region" description="Low complexity" evidence="1">
    <location>
        <begin position="2296"/>
        <end position="2318"/>
    </location>
</feature>
<feature type="compositionally biased region" description="Polar residues" evidence="1">
    <location>
        <begin position="2022"/>
        <end position="2040"/>
    </location>
</feature>
<evidence type="ECO:0000259" key="2">
    <source>
        <dbReference type="PROSITE" id="PS51038"/>
    </source>
</evidence>
<feature type="compositionally biased region" description="Low complexity" evidence="1">
    <location>
        <begin position="976"/>
        <end position="993"/>
    </location>
</feature>
<feature type="region of interest" description="Disordered" evidence="1">
    <location>
        <begin position="1762"/>
        <end position="1809"/>
    </location>
</feature>
<feature type="region of interest" description="Disordered" evidence="1">
    <location>
        <begin position="111"/>
        <end position="187"/>
    </location>
</feature>
<protein>
    <recommendedName>
        <fullName evidence="2">BAH domain-containing protein</fullName>
    </recommendedName>
</protein>
<feature type="region of interest" description="Disordered" evidence="1">
    <location>
        <begin position="1205"/>
        <end position="1226"/>
    </location>
</feature>
<feature type="compositionally biased region" description="Basic and acidic residues" evidence="1">
    <location>
        <begin position="1504"/>
        <end position="1514"/>
    </location>
</feature>
<evidence type="ECO:0000313" key="3">
    <source>
        <dbReference type="EMBL" id="GCC25213.1"/>
    </source>
</evidence>
<feature type="compositionally biased region" description="Basic and acidic residues" evidence="1">
    <location>
        <begin position="636"/>
        <end position="650"/>
    </location>
</feature>
<feature type="region of interest" description="Disordered" evidence="1">
    <location>
        <begin position="2016"/>
        <end position="2051"/>
    </location>
</feature>
<dbReference type="EMBL" id="BEZZ01000080">
    <property type="protein sequence ID" value="GCC25213.1"/>
    <property type="molecule type" value="Genomic_DNA"/>
</dbReference>
<dbReference type="Proteomes" id="UP000287033">
    <property type="component" value="Unassembled WGS sequence"/>
</dbReference>
<feature type="region of interest" description="Disordered" evidence="1">
    <location>
        <begin position="674"/>
        <end position="699"/>
    </location>
</feature>
<dbReference type="CDD" id="cd04714">
    <property type="entry name" value="BAH_BAHCC1"/>
    <property type="match status" value="1"/>
</dbReference>